<reference evidence="9" key="1">
    <citation type="submission" date="2020-10" db="EMBL/GenBank/DDBJ databases">
        <title>Genomic Encyclopedia of Type Strains, Phase IV (KMG-IV): sequencing the most valuable type-strain genomes for metagenomic binning, comparative biology and taxonomic classification.</title>
        <authorList>
            <person name="Goeker M."/>
        </authorList>
    </citation>
    <scope>NUCLEOTIDE SEQUENCE</scope>
    <source>
        <strain evidence="9">DSM 13886</strain>
    </source>
</reference>
<evidence type="ECO:0000256" key="3">
    <source>
        <dbReference type="ARBA" id="ARBA00022741"/>
    </source>
</evidence>
<dbReference type="Proteomes" id="UP000658225">
    <property type="component" value="Unassembled WGS sequence"/>
</dbReference>
<protein>
    <recommendedName>
        <fullName evidence="7">Phosphoribosylaminoimidazole-succinocarboxamide synthase</fullName>
        <ecNumber evidence="7">6.3.2.6</ecNumber>
    </recommendedName>
    <alternativeName>
        <fullName evidence="7">SAICAR synthetase</fullName>
    </alternativeName>
</protein>
<comment type="pathway">
    <text evidence="1 7">Purine metabolism; IMP biosynthesis via de novo pathway; 5-amino-1-(5-phospho-D-ribosyl)imidazole-4-carboxamide from 5-amino-1-(5-phospho-D-ribosyl)imidazole-4-carboxylate: step 1/2.</text>
</comment>
<evidence type="ECO:0000256" key="4">
    <source>
        <dbReference type="ARBA" id="ARBA00022755"/>
    </source>
</evidence>
<comment type="caution">
    <text evidence="9">The sequence shown here is derived from an EMBL/GenBank/DDBJ whole genome shotgun (WGS) entry which is preliminary data.</text>
</comment>
<evidence type="ECO:0000259" key="8">
    <source>
        <dbReference type="Pfam" id="PF01259"/>
    </source>
</evidence>
<evidence type="ECO:0000256" key="2">
    <source>
        <dbReference type="ARBA" id="ARBA00022598"/>
    </source>
</evidence>
<evidence type="ECO:0000256" key="5">
    <source>
        <dbReference type="ARBA" id="ARBA00022840"/>
    </source>
</evidence>
<dbReference type="GO" id="GO:0004639">
    <property type="term" value="F:phosphoribosylaminoimidazolesuccinocarboxamide synthase activity"/>
    <property type="evidence" value="ECO:0007669"/>
    <property type="project" value="UniProtKB-UniRule"/>
</dbReference>
<dbReference type="PANTHER" id="PTHR43599">
    <property type="entry name" value="MULTIFUNCTIONAL PROTEIN ADE2"/>
    <property type="match status" value="1"/>
</dbReference>
<organism evidence="9 10">
    <name type="scientific">Sporosarcina limicola</name>
    <dbReference type="NCBI Taxonomy" id="34101"/>
    <lineage>
        <taxon>Bacteria</taxon>
        <taxon>Bacillati</taxon>
        <taxon>Bacillota</taxon>
        <taxon>Bacilli</taxon>
        <taxon>Bacillales</taxon>
        <taxon>Caryophanaceae</taxon>
        <taxon>Sporosarcina</taxon>
    </lineage>
</organism>
<dbReference type="AlphaFoldDB" id="A0A927MEJ4"/>
<keyword evidence="10" id="KW-1185">Reference proteome</keyword>
<evidence type="ECO:0000313" key="9">
    <source>
        <dbReference type="EMBL" id="MBE1553015.1"/>
    </source>
</evidence>
<proteinExistence type="inferred from homology"/>
<evidence type="ECO:0000256" key="7">
    <source>
        <dbReference type="HAMAP-Rule" id="MF_00137"/>
    </source>
</evidence>
<dbReference type="HAMAP" id="MF_00137">
    <property type="entry name" value="SAICAR_synth"/>
    <property type="match status" value="1"/>
</dbReference>
<feature type="domain" description="SAICAR synthetase/ADE2 N-terminal" evidence="8">
    <location>
        <begin position="4"/>
        <end position="216"/>
    </location>
</feature>
<dbReference type="InterPro" id="IPR028923">
    <property type="entry name" value="SAICAR_synt/ADE2_N"/>
</dbReference>
<comment type="catalytic activity">
    <reaction evidence="6 7">
        <text>5-amino-1-(5-phospho-D-ribosyl)imidazole-4-carboxylate + L-aspartate + ATP = (2S)-2-[5-amino-1-(5-phospho-beta-D-ribosyl)imidazole-4-carboxamido]succinate + ADP + phosphate + 2 H(+)</text>
        <dbReference type="Rhea" id="RHEA:22628"/>
        <dbReference type="ChEBI" id="CHEBI:15378"/>
        <dbReference type="ChEBI" id="CHEBI:29991"/>
        <dbReference type="ChEBI" id="CHEBI:30616"/>
        <dbReference type="ChEBI" id="CHEBI:43474"/>
        <dbReference type="ChEBI" id="CHEBI:58443"/>
        <dbReference type="ChEBI" id="CHEBI:77657"/>
        <dbReference type="ChEBI" id="CHEBI:456216"/>
        <dbReference type="EC" id="6.3.2.6"/>
    </reaction>
</comment>
<dbReference type="Pfam" id="PF01259">
    <property type="entry name" value="SAICAR_synt"/>
    <property type="match status" value="1"/>
</dbReference>
<dbReference type="RefSeq" id="WP_192596850.1">
    <property type="nucleotide sequence ID" value="NZ_JADBEL010000001.1"/>
</dbReference>
<dbReference type="EMBL" id="JADBEL010000001">
    <property type="protein sequence ID" value="MBE1553015.1"/>
    <property type="molecule type" value="Genomic_DNA"/>
</dbReference>
<keyword evidence="5 7" id="KW-0067">ATP-binding</keyword>
<comment type="similarity">
    <text evidence="7">Belongs to the SAICAR synthetase family.</text>
</comment>
<gene>
    <name evidence="7" type="primary">purC</name>
    <name evidence="9" type="ORF">H4683_000084</name>
</gene>
<dbReference type="GO" id="GO:0005524">
    <property type="term" value="F:ATP binding"/>
    <property type="evidence" value="ECO:0007669"/>
    <property type="project" value="UniProtKB-KW"/>
</dbReference>
<dbReference type="InterPro" id="IPR050089">
    <property type="entry name" value="SAICAR_synthetase"/>
</dbReference>
<dbReference type="EC" id="6.3.2.6" evidence="7"/>
<keyword evidence="4 7" id="KW-0658">Purine biosynthesis</keyword>
<dbReference type="GO" id="GO:0006189">
    <property type="term" value="P:'de novo' IMP biosynthetic process"/>
    <property type="evidence" value="ECO:0007669"/>
    <property type="project" value="UniProtKB-UniRule"/>
</dbReference>
<evidence type="ECO:0000256" key="1">
    <source>
        <dbReference type="ARBA" id="ARBA00004672"/>
    </source>
</evidence>
<dbReference type="Gene3D" id="3.30.470.20">
    <property type="entry name" value="ATP-grasp fold, B domain"/>
    <property type="match status" value="1"/>
</dbReference>
<dbReference type="PANTHER" id="PTHR43599:SF3">
    <property type="entry name" value="SI:DKEY-6E2.2"/>
    <property type="match status" value="1"/>
</dbReference>
<keyword evidence="2 7" id="KW-0436">Ligase</keyword>
<evidence type="ECO:0000313" key="10">
    <source>
        <dbReference type="Proteomes" id="UP000658225"/>
    </source>
</evidence>
<keyword evidence="3 7" id="KW-0547">Nucleotide-binding</keyword>
<dbReference type="SUPFAM" id="SSF56104">
    <property type="entry name" value="SAICAR synthase-like"/>
    <property type="match status" value="1"/>
</dbReference>
<name>A0A927MEJ4_9BACL</name>
<accession>A0A927MEJ4</accession>
<sequence>MELVYKGKTKDVYKLDGGNVLLKFKDDVTGEDGVFDPGANTVGLTIEGAGQAGLRMTKFFFEKLTEKGIPTHYVDADIDAVTMTVRSATVFGKGLEVICRYRAVGSFLRRYGAYCEEGQPLDAFVEVTIKDDDRLDPPINKDALAQLGILTDEEFGTLEALTKQISGVVKEELAAKGLELYDIKLEFGRDSETGSIMLIDEISGGNMRVYKDGVYSAPMDLEKIVVA</sequence>
<evidence type="ECO:0000256" key="6">
    <source>
        <dbReference type="ARBA" id="ARBA00048475"/>
    </source>
</evidence>
<dbReference type="Gene3D" id="3.30.200.20">
    <property type="entry name" value="Phosphorylase Kinase, domain 1"/>
    <property type="match status" value="1"/>
</dbReference>